<comment type="similarity">
    <text evidence="2 11">Belongs to the acyl-ACP thioesterase family.</text>
</comment>
<keyword evidence="6 11" id="KW-0378">Hydrolase</keyword>
<evidence type="ECO:0000256" key="6">
    <source>
        <dbReference type="ARBA" id="ARBA00022801"/>
    </source>
</evidence>
<protein>
    <recommendedName>
        <fullName evidence="11">Acyl-[acyl-carrier-protein] hydrolase</fullName>
        <ecNumber evidence="11">3.1.2.-</ecNumber>
    </recommendedName>
</protein>
<dbReference type="InterPro" id="IPR029069">
    <property type="entry name" value="HotDog_dom_sf"/>
</dbReference>
<keyword evidence="15" id="KW-1185">Reference proteome</keyword>
<keyword evidence="4 11" id="KW-0150">Chloroplast</keyword>
<dbReference type="CDD" id="cd00586">
    <property type="entry name" value="4HBT"/>
    <property type="match status" value="1"/>
</dbReference>
<evidence type="ECO:0000256" key="10">
    <source>
        <dbReference type="ARBA" id="ARBA00023160"/>
    </source>
</evidence>
<evidence type="ECO:0000256" key="11">
    <source>
        <dbReference type="RuleBase" id="RU363096"/>
    </source>
</evidence>
<dbReference type="InterPro" id="IPR049427">
    <property type="entry name" value="Acyl-ACP_TE_C"/>
</dbReference>
<feature type="domain" description="Acyl-ACP thioesterase-like C-terminal" evidence="13">
    <location>
        <begin position="246"/>
        <end position="363"/>
    </location>
</feature>
<gene>
    <name evidence="14" type="ORF">FCM35_KLT00737</name>
</gene>
<evidence type="ECO:0000256" key="8">
    <source>
        <dbReference type="ARBA" id="ARBA00022946"/>
    </source>
</evidence>
<dbReference type="Pfam" id="PF20791">
    <property type="entry name" value="Acyl-ACP_TE_C"/>
    <property type="match status" value="1"/>
</dbReference>
<dbReference type="Pfam" id="PF01643">
    <property type="entry name" value="Acyl-ACP_TE"/>
    <property type="match status" value="1"/>
</dbReference>
<dbReference type="SUPFAM" id="SSF54637">
    <property type="entry name" value="Thioesterase/thiol ester dehydrase-isomerase"/>
    <property type="match status" value="2"/>
</dbReference>
<evidence type="ECO:0000313" key="15">
    <source>
        <dbReference type="Proteomes" id="UP000623129"/>
    </source>
</evidence>
<evidence type="ECO:0000256" key="2">
    <source>
        <dbReference type="ARBA" id="ARBA00006500"/>
    </source>
</evidence>
<keyword evidence="5 11" id="KW-0934">Plastid</keyword>
<comment type="function">
    <text evidence="11">Plays an essential role in chain termination during de novo fatty acid synthesis.</text>
</comment>
<evidence type="ECO:0000256" key="3">
    <source>
        <dbReference type="ARBA" id="ARBA00022516"/>
    </source>
</evidence>
<dbReference type="InterPro" id="IPR045023">
    <property type="entry name" value="FATA/B"/>
</dbReference>
<evidence type="ECO:0000256" key="4">
    <source>
        <dbReference type="ARBA" id="ARBA00022528"/>
    </source>
</evidence>
<dbReference type="OrthoDB" id="618395at2759"/>
<sequence length="366" mass="41857">MFSIHVDAPLFSSASVQYRRLHNLCREQRGVKCTIGHDMGRSTNSVLNLENEKVTDKGSGTVAREALGEKVTFRASEMDDLVYKERFVIRGSEVGVNNTATIEAIASLLQETSGNRARRFGWSKDVNPTPPVMRKHRLVWITFRVHIRMYKYPTRGDVVEIEHWSEPDGRIGAMLNFIIRNISTGEVIGRSTSKLVFMNLDTRKVQKISSDVCDEYLAICPKSPRLAFPEKNNQSLWKIPKLDEPADYSQLGLKPRIADIDVNKHVNNVTYYSWLLQSIPQDIVETHELEAITIHYRGECKFSDTIDSLATTELEVDSVNPFQDESTLSNLNLNSEGRHQFLHLLKFSYTGQEINRGRTIWRKIDK</sequence>
<dbReference type="EMBL" id="SWLB01000001">
    <property type="protein sequence ID" value="KAF3342099.1"/>
    <property type="molecule type" value="Genomic_DNA"/>
</dbReference>
<comment type="subcellular location">
    <subcellularLocation>
        <location evidence="1 11">Plastid</location>
        <location evidence="1 11">Chloroplast</location>
    </subcellularLocation>
</comment>
<proteinExistence type="inferred from homology"/>
<dbReference type="PANTHER" id="PTHR31727:SF6">
    <property type="entry name" value="OLEOYL-ACYL CARRIER PROTEIN THIOESTERASE 1, CHLOROPLASTIC"/>
    <property type="match status" value="1"/>
</dbReference>
<dbReference type="Gene3D" id="3.10.129.10">
    <property type="entry name" value="Hotdog Thioesterase"/>
    <property type="match status" value="1"/>
</dbReference>
<feature type="domain" description="Acyl-ACP thioesterase N-terminal hotdog" evidence="12">
    <location>
        <begin position="81"/>
        <end position="216"/>
    </location>
</feature>
<evidence type="ECO:0000256" key="5">
    <source>
        <dbReference type="ARBA" id="ARBA00022640"/>
    </source>
</evidence>
<evidence type="ECO:0000256" key="9">
    <source>
        <dbReference type="ARBA" id="ARBA00023098"/>
    </source>
</evidence>
<comment type="caution">
    <text evidence="14">The sequence shown here is derived from an EMBL/GenBank/DDBJ whole genome shotgun (WGS) entry which is preliminary data.</text>
</comment>
<dbReference type="GO" id="GO:0016297">
    <property type="term" value="F:fatty acyl-[ACP] hydrolase activity"/>
    <property type="evidence" value="ECO:0007669"/>
    <property type="project" value="InterPro"/>
</dbReference>
<dbReference type="AlphaFoldDB" id="A0A833RJ24"/>
<name>A0A833RJ24_9POAL</name>
<evidence type="ECO:0000256" key="1">
    <source>
        <dbReference type="ARBA" id="ARBA00004229"/>
    </source>
</evidence>
<keyword evidence="7 11" id="KW-0276">Fatty acid metabolism</keyword>
<dbReference type="GO" id="GO:0009507">
    <property type="term" value="C:chloroplast"/>
    <property type="evidence" value="ECO:0007669"/>
    <property type="project" value="UniProtKB-SubCell"/>
</dbReference>
<dbReference type="InterPro" id="IPR002864">
    <property type="entry name" value="Acyl-ACP_thioesterase_NHD"/>
</dbReference>
<keyword evidence="9 11" id="KW-0443">Lipid metabolism</keyword>
<evidence type="ECO:0000259" key="12">
    <source>
        <dbReference type="Pfam" id="PF01643"/>
    </source>
</evidence>
<keyword evidence="8" id="KW-0809">Transit peptide</keyword>
<dbReference type="EC" id="3.1.2.-" evidence="11"/>
<reference evidence="14" key="1">
    <citation type="submission" date="2020-01" db="EMBL/GenBank/DDBJ databases">
        <title>Genome sequence of Kobresia littledalei, the first chromosome-level genome in the family Cyperaceae.</title>
        <authorList>
            <person name="Qu G."/>
        </authorList>
    </citation>
    <scope>NUCLEOTIDE SEQUENCE</scope>
    <source>
        <strain evidence="14">C.B.Clarke</strain>
        <tissue evidence="14">Leaf</tissue>
    </source>
</reference>
<evidence type="ECO:0000256" key="7">
    <source>
        <dbReference type="ARBA" id="ARBA00022832"/>
    </source>
</evidence>
<dbReference type="GO" id="GO:0000036">
    <property type="term" value="F:acyl carrier activity"/>
    <property type="evidence" value="ECO:0007669"/>
    <property type="project" value="TreeGrafter"/>
</dbReference>
<dbReference type="PANTHER" id="PTHR31727">
    <property type="entry name" value="OLEOYL-ACYL CARRIER PROTEIN THIOESTERASE 1, CHLOROPLASTIC"/>
    <property type="match status" value="1"/>
</dbReference>
<accession>A0A833RJ24</accession>
<keyword evidence="10 11" id="KW-0275">Fatty acid biosynthesis</keyword>
<organism evidence="14 15">
    <name type="scientific">Carex littledalei</name>
    <dbReference type="NCBI Taxonomy" id="544730"/>
    <lineage>
        <taxon>Eukaryota</taxon>
        <taxon>Viridiplantae</taxon>
        <taxon>Streptophyta</taxon>
        <taxon>Embryophyta</taxon>
        <taxon>Tracheophyta</taxon>
        <taxon>Spermatophyta</taxon>
        <taxon>Magnoliopsida</taxon>
        <taxon>Liliopsida</taxon>
        <taxon>Poales</taxon>
        <taxon>Cyperaceae</taxon>
        <taxon>Cyperoideae</taxon>
        <taxon>Cariceae</taxon>
        <taxon>Carex</taxon>
        <taxon>Carex subgen. Euthyceras</taxon>
    </lineage>
</organism>
<evidence type="ECO:0000259" key="13">
    <source>
        <dbReference type="Pfam" id="PF20791"/>
    </source>
</evidence>
<keyword evidence="3 11" id="KW-0444">Lipid biosynthesis</keyword>
<evidence type="ECO:0000313" key="14">
    <source>
        <dbReference type="EMBL" id="KAF3342099.1"/>
    </source>
</evidence>
<dbReference type="Proteomes" id="UP000623129">
    <property type="component" value="Unassembled WGS sequence"/>
</dbReference>